<dbReference type="OrthoDB" id="118616at2759"/>
<keyword evidence="2" id="KW-1185">Reference proteome</keyword>
<name>A0A9W6TUE9_9STRA</name>
<evidence type="ECO:0000313" key="1">
    <source>
        <dbReference type="EMBL" id="GMF19570.1"/>
    </source>
</evidence>
<protein>
    <submittedName>
        <fullName evidence="1">Unnamed protein product</fullName>
    </submittedName>
</protein>
<organism evidence="1 2">
    <name type="scientific">Phytophthora lilii</name>
    <dbReference type="NCBI Taxonomy" id="2077276"/>
    <lineage>
        <taxon>Eukaryota</taxon>
        <taxon>Sar</taxon>
        <taxon>Stramenopiles</taxon>
        <taxon>Oomycota</taxon>
        <taxon>Peronosporomycetes</taxon>
        <taxon>Peronosporales</taxon>
        <taxon>Peronosporaceae</taxon>
        <taxon>Phytophthora</taxon>
    </lineage>
</organism>
<proteinExistence type="predicted"/>
<gene>
    <name evidence="1" type="ORF">Plil01_000749700</name>
</gene>
<comment type="caution">
    <text evidence="1">The sequence shown here is derived from an EMBL/GenBank/DDBJ whole genome shotgun (WGS) entry which is preliminary data.</text>
</comment>
<evidence type="ECO:0000313" key="2">
    <source>
        <dbReference type="Proteomes" id="UP001165083"/>
    </source>
</evidence>
<sequence length="88" mass="9668">MAFEDGRIYIVEVPSGVHDGFCEFLKEEILSATGTRNRHLVSRGSSYVESLRKLEPDCSFGPAPGVGAIRPGGMTWIEYHTLKLEVGV</sequence>
<accession>A0A9W6TUE9</accession>
<dbReference type="Proteomes" id="UP001165083">
    <property type="component" value="Unassembled WGS sequence"/>
</dbReference>
<reference evidence="1" key="1">
    <citation type="submission" date="2023-04" db="EMBL/GenBank/DDBJ databases">
        <title>Phytophthora lilii NBRC 32176.</title>
        <authorList>
            <person name="Ichikawa N."/>
            <person name="Sato H."/>
            <person name="Tonouchi N."/>
        </authorList>
    </citation>
    <scope>NUCLEOTIDE SEQUENCE</scope>
    <source>
        <strain evidence="1">NBRC 32176</strain>
    </source>
</reference>
<dbReference type="EMBL" id="BSXW01000349">
    <property type="protein sequence ID" value="GMF19570.1"/>
    <property type="molecule type" value="Genomic_DNA"/>
</dbReference>
<dbReference type="AlphaFoldDB" id="A0A9W6TUE9"/>